<comment type="caution">
    <text evidence="3">The sequence shown here is derived from an EMBL/GenBank/DDBJ whole genome shotgun (WGS) entry which is preliminary data.</text>
</comment>
<reference evidence="4" key="1">
    <citation type="submission" date="2023-07" db="EMBL/GenBank/DDBJ databases">
        <title>30 novel species of actinomycetes from the DSMZ collection.</title>
        <authorList>
            <person name="Nouioui I."/>
        </authorList>
    </citation>
    <scope>NUCLEOTIDE SEQUENCE [LARGE SCALE GENOMIC DNA]</scope>
    <source>
        <strain evidence="4">DSM 42041</strain>
    </source>
</reference>
<evidence type="ECO:0000313" key="4">
    <source>
        <dbReference type="Proteomes" id="UP001183414"/>
    </source>
</evidence>
<dbReference type="CDD" id="cd16936">
    <property type="entry name" value="HATPase_RsbW-like"/>
    <property type="match status" value="1"/>
</dbReference>
<accession>A0ABU2NPJ2</accession>
<sequence>MKPESDETSPAVASFVWWRRYPSTPRSVTVARHHVVDVLTEWGVGEDGVASAELVVSELVTNAVRHGLVPGRLVELRVTYDLAKMLTVEVSDAGDRWPPATVPEDPGDAAESGRGLALVAAFSDGWGVRDREVGKTVWAHLRAWE</sequence>
<dbReference type="Proteomes" id="UP001183414">
    <property type="component" value="Unassembled WGS sequence"/>
</dbReference>
<dbReference type="Gene3D" id="3.30.565.10">
    <property type="entry name" value="Histidine kinase-like ATPase, C-terminal domain"/>
    <property type="match status" value="1"/>
</dbReference>
<dbReference type="InterPro" id="IPR036890">
    <property type="entry name" value="HATPase_C_sf"/>
</dbReference>
<proteinExistence type="predicted"/>
<organism evidence="3 4">
    <name type="scientific">Streptomyces hazeniae</name>
    <dbReference type="NCBI Taxonomy" id="3075538"/>
    <lineage>
        <taxon>Bacteria</taxon>
        <taxon>Bacillati</taxon>
        <taxon>Actinomycetota</taxon>
        <taxon>Actinomycetes</taxon>
        <taxon>Kitasatosporales</taxon>
        <taxon>Streptomycetaceae</taxon>
        <taxon>Streptomyces</taxon>
    </lineage>
</organism>
<evidence type="ECO:0000313" key="3">
    <source>
        <dbReference type="EMBL" id="MDT0378894.1"/>
    </source>
</evidence>
<dbReference type="GO" id="GO:0005524">
    <property type="term" value="F:ATP binding"/>
    <property type="evidence" value="ECO:0007669"/>
    <property type="project" value="UniProtKB-KW"/>
</dbReference>
<evidence type="ECO:0000259" key="2">
    <source>
        <dbReference type="Pfam" id="PF13581"/>
    </source>
</evidence>
<dbReference type="InterPro" id="IPR003594">
    <property type="entry name" value="HATPase_dom"/>
</dbReference>
<keyword evidence="3" id="KW-0067">ATP-binding</keyword>
<dbReference type="RefSeq" id="WP_311672729.1">
    <property type="nucleotide sequence ID" value="NZ_JAVREQ010000006.1"/>
</dbReference>
<keyword evidence="1" id="KW-0808">Transferase</keyword>
<dbReference type="InterPro" id="IPR050267">
    <property type="entry name" value="Anti-sigma-factor_SerPK"/>
</dbReference>
<dbReference type="EMBL" id="JAVREQ010000006">
    <property type="protein sequence ID" value="MDT0378894.1"/>
    <property type="molecule type" value="Genomic_DNA"/>
</dbReference>
<evidence type="ECO:0000256" key="1">
    <source>
        <dbReference type="ARBA" id="ARBA00022527"/>
    </source>
</evidence>
<keyword evidence="4" id="KW-1185">Reference proteome</keyword>
<dbReference type="PANTHER" id="PTHR35526:SF3">
    <property type="entry name" value="ANTI-SIGMA-F FACTOR RSBW"/>
    <property type="match status" value="1"/>
</dbReference>
<feature type="domain" description="Histidine kinase/HSP90-like ATPase" evidence="2">
    <location>
        <begin position="22"/>
        <end position="139"/>
    </location>
</feature>
<protein>
    <submittedName>
        <fullName evidence="3">ATP-binding protein</fullName>
    </submittedName>
</protein>
<keyword evidence="1" id="KW-0723">Serine/threonine-protein kinase</keyword>
<dbReference type="PANTHER" id="PTHR35526">
    <property type="entry name" value="ANTI-SIGMA-F FACTOR RSBW-RELATED"/>
    <property type="match status" value="1"/>
</dbReference>
<dbReference type="SUPFAM" id="SSF55874">
    <property type="entry name" value="ATPase domain of HSP90 chaperone/DNA topoisomerase II/histidine kinase"/>
    <property type="match status" value="1"/>
</dbReference>
<dbReference type="Pfam" id="PF13581">
    <property type="entry name" value="HATPase_c_2"/>
    <property type="match status" value="1"/>
</dbReference>
<keyword evidence="1" id="KW-0418">Kinase</keyword>
<gene>
    <name evidence="3" type="ORF">RM572_08925</name>
</gene>
<name>A0ABU2NPJ2_9ACTN</name>
<keyword evidence="3" id="KW-0547">Nucleotide-binding</keyword>